<proteinExistence type="predicted"/>
<name>A0A146LWV5_LYGHE</name>
<accession>A0A146LWV5</accession>
<dbReference type="EMBL" id="GDHC01006980">
    <property type="protein sequence ID" value="JAQ11649.1"/>
    <property type="molecule type" value="Transcribed_RNA"/>
</dbReference>
<sequence length="157" mass="17190">MHGRLVKDGSTDNGKSFPAVNDSFSACRRSFTESLIKHDAHDEAVEEAFAVAVNHLTDNHASSTNSSSPPMLSNTMPLIKRTENVVVIELDENLCSIVDACSLLRREGYLTIRGCNCVLGQYSYPVQSDGEKGKKSTMMNVGASFKRGFKNFVRGLN</sequence>
<gene>
    <name evidence="1" type="ORF">g.14252</name>
</gene>
<reference evidence="1" key="1">
    <citation type="journal article" date="2016" name="Gigascience">
        <title>De novo construction of an expanded transcriptome assembly for the western tarnished plant bug, Lygus hesperus.</title>
        <authorList>
            <person name="Tassone E.E."/>
            <person name="Geib S.M."/>
            <person name="Hall B."/>
            <person name="Fabrick J.A."/>
            <person name="Brent C.S."/>
            <person name="Hull J.J."/>
        </authorList>
    </citation>
    <scope>NUCLEOTIDE SEQUENCE</scope>
</reference>
<evidence type="ECO:0000313" key="1">
    <source>
        <dbReference type="EMBL" id="JAQ11649.1"/>
    </source>
</evidence>
<dbReference type="AlphaFoldDB" id="A0A146LWV5"/>
<protein>
    <submittedName>
        <fullName evidence="1">Uncharacterized protein</fullName>
    </submittedName>
</protein>
<organism evidence="1">
    <name type="scientific">Lygus hesperus</name>
    <name type="common">Western plant bug</name>
    <dbReference type="NCBI Taxonomy" id="30085"/>
    <lineage>
        <taxon>Eukaryota</taxon>
        <taxon>Metazoa</taxon>
        <taxon>Ecdysozoa</taxon>
        <taxon>Arthropoda</taxon>
        <taxon>Hexapoda</taxon>
        <taxon>Insecta</taxon>
        <taxon>Pterygota</taxon>
        <taxon>Neoptera</taxon>
        <taxon>Paraneoptera</taxon>
        <taxon>Hemiptera</taxon>
        <taxon>Heteroptera</taxon>
        <taxon>Panheteroptera</taxon>
        <taxon>Cimicomorpha</taxon>
        <taxon>Miridae</taxon>
        <taxon>Mirini</taxon>
        <taxon>Lygus</taxon>
    </lineage>
</organism>